<keyword evidence="3" id="KW-1185">Reference proteome</keyword>
<protein>
    <submittedName>
        <fullName evidence="2">Uncharacterized protein</fullName>
    </submittedName>
</protein>
<organism evidence="2 3">
    <name type="scientific">Haemaphysalis longicornis</name>
    <name type="common">Bush tick</name>
    <dbReference type="NCBI Taxonomy" id="44386"/>
    <lineage>
        <taxon>Eukaryota</taxon>
        <taxon>Metazoa</taxon>
        <taxon>Ecdysozoa</taxon>
        <taxon>Arthropoda</taxon>
        <taxon>Chelicerata</taxon>
        <taxon>Arachnida</taxon>
        <taxon>Acari</taxon>
        <taxon>Parasitiformes</taxon>
        <taxon>Ixodida</taxon>
        <taxon>Ixodoidea</taxon>
        <taxon>Ixodidae</taxon>
        <taxon>Haemaphysalinae</taxon>
        <taxon>Haemaphysalis</taxon>
    </lineage>
</organism>
<dbReference type="EMBL" id="JABSTR010000007">
    <property type="protein sequence ID" value="KAH9375102.1"/>
    <property type="molecule type" value="Genomic_DNA"/>
</dbReference>
<dbReference type="AlphaFoldDB" id="A0A9J6G9M2"/>
<feature type="compositionally biased region" description="Basic and acidic residues" evidence="1">
    <location>
        <begin position="423"/>
        <end position="435"/>
    </location>
</feature>
<feature type="compositionally biased region" description="Basic and acidic residues" evidence="1">
    <location>
        <begin position="389"/>
        <end position="410"/>
    </location>
</feature>
<dbReference type="Proteomes" id="UP000821853">
    <property type="component" value="Chromosome 5"/>
</dbReference>
<feature type="region of interest" description="Disordered" evidence="1">
    <location>
        <begin position="360"/>
        <end position="435"/>
    </location>
</feature>
<evidence type="ECO:0000313" key="2">
    <source>
        <dbReference type="EMBL" id="KAH9375102.1"/>
    </source>
</evidence>
<evidence type="ECO:0000313" key="3">
    <source>
        <dbReference type="Proteomes" id="UP000821853"/>
    </source>
</evidence>
<accession>A0A9J6G9M2</accession>
<sequence length="435" mass="48207">MQMRRMQPSPSRGVVFAAAAAAAARSEWSSTRGYAADPRSALALLPRAASSSFPLFQPVYLRHVFIFPLSAPEIRPRGRRPASSSLIPVHSPFFLFFTPSRTVFPYPASLSSALSPCVPCSLLLRHSRQNKQEASSVLPLRPPACLPSPPSHNGPVDLHHTAFFSFCLSCIKRARRRRPGRLLFPLFPISGPRMPPPRFPSRAPAAIDKFSTFPTVIRPGEEAVRGFTSGQERGAATHIIPAVPFSFPASLGTLLSRRISFALLGNSLPLRSRYKRALLCRFRFRLERRVLNARPDAHRLSLLPIPLFLLFFSFFGSVRSLPCSISSSQAPADLPLFLSPLSPVRTVRILARSSQSRVADEVVSPLPPQKKQKRNKGQKEGNEAGNFELRYKEMERAKSKRAEEKGKREGAVLSPLLFLSGSDDERNDRPEEGGE</sequence>
<comment type="caution">
    <text evidence="2">The sequence shown here is derived from an EMBL/GenBank/DDBJ whole genome shotgun (WGS) entry which is preliminary data.</text>
</comment>
<dbReference type="VEuPathDB" id="VectorBase:HLOH_061771"/>
<name>A0A9J6G9M2_HAELO</name>
<proteinExistence type="predicted"/>
<gene>
    <name evidence="2" type="ORF">HPB48_010360</name>
</gene>
<reference evidence="2 3" key="1">
    <citation type="journal article" date="2020" name="Cell">
        <title>Large-Scale Comparative Analyses of Tick Genomes Elucidate Their Genetic Diversity and Vector Capacities.</title>
        <authorList>
            <consortium name="Tick Genome and Microbiome Consortium (TIGMIC)"/>
            <person name="Jia N."/>
            <person name="Wang J."/>
            <person name="Shi W."/>
            <person name="Du L."/>
            <person name="Sun Y."/>
            <person name="Zhan W."/>
            <person name="Jiang J.F."/>
            <person name="Wang Q."/>
            <person name="Zhang B."/>
            <person name="Ji P."/>
            <person name="Bell-Sakyi L."/>
            <person name="Cui X.M."/>
            <person name="Yuan T.T."/>
            <person name="Jiang B.G."/>
            <person name="Yang W.F."/>
            <person name="Lam T.T."/>
            <person name="Chang Q.C."/>
            <person name="Ding S.J."/>
            <person name="Wang X.J."/>
            <person name="Zhu J.G."/>
            <person name="Ruan X.D."/>
            <person name="Zhao L."/>
            <person name="Wei J.T."/>
            <person name="Ye R.Z."/>
            <person name="Que T.C."/>
            <person name="Du C.H."/>
            <person name="Zhou Y.H."/>
            <person name="Cheng J.X."/>
            <person name="Dai P.F."/>
            <person name="Guo W.B."/>
            <person name="Han X.H."/>
            <person name="Huang E.J."/>
            <person name="Li L.F."/>
            <person name="Wei W."/>
            <person name="Gao Y.C."/>
            <person name="Liu J.Z."/>
            <person name="Shao H.Z."/>
            <person name="Wang X."/>
            <person name="Wang C.C."/>
            <person name="Yang T.C."/>
            <person name="Huo Q.B."/>
            <person name="Li W."/>
            <person name="Chen H.Y."/>
            <person name="Chen S.E."/>
            <person name="Zhou L.G."/>
            <person name="Ni X.B."/>
            <person name="Tian J.H."/>
            <person name="Sheng Y."/>
            <person name="Liu T."/>
            <person name="Pan Y.S."/>
            <person name="Xia L.Y."/>
            <person name="Li J."/>
            <person name="Zhao F."/>
            <person name="Cao W.C."/>
        </authorList>
    </citation>
    <scope>NUCLEOTIDE SEQUENCE [LARGE SCALE GENOMIC DNA]</scope>
    <source>
        <strain evidence="2">HaeL-2018</strain>
    </source>
</reference>
<evidence type="ECO:0000256" key="1">
    <source>
        <dbReference type="SAM" id="MobiDB-lite"/>
    </source>
</evidence>